<evidence type="ECO:0000256" key="7">
    <source>
        <dbReference type="SAM" id="SignalP"/>
    </source>
</evidence>
<feature type="domain" description="Flavodoxin-like" evidence="8">
    <location>
        <begin position="41"/>
        <end position="203"/>
    </location>
</feature>
<keyword evidence="5" id="KW-0288">FMN</keyword>
<dbReference type="NCBIfam" id="NF006738">
    <property type="entry name" value="PRK09267.1-4"/>
    <property type="match status" value="1"/>
</dbReference>
<dbReference type="InterPro" id="IPR010086">
    <property type="entry name" value="Flavodoxin_lc"/>
</dbReference>
<dbReference type="Proteomes" id="UP000266841">
    <property type="component" value="Unassembled WGS sequence"/>
</dbReference>
<keyword evidence="3" id="KW-0813">Transport</keyword>
<feature type="signal peptide" evidence="7">
    <location>
        <begin position="1"/>
        <end position="16"/>
    </location>
</feature>
<evidence type="ECO:0000256" key="6">
    <source>
        <dbReference type="ARBA" id="ARBA00022982"/>
    </source>
</evidence>
<dbReference type="NCBIfam" id="TIGR01752">
    <property type="entry name" value="flav_long"/>
    <property type="match status" value="1"/>
</dbReference>
<keyword evidence="4" id="KW-0285">Flavoprotein</keyword>
<evidence type="ECO:0000259" key="8">
    <source>
        <dbReference type="PROSITE" id="PS50902"/>
    </source>
</evidence>
<dbReference type="eggNOG" id="ENOG502S6IV">
    <property type="taxonomic scope" value="Eukaryota"/>
</dbReference>
<feature type="chain" id="PRO_5003836850" evidence="7">
    <location>
        <begin position="17"/>
        <end position="208"/>
    </location>
</feature>
<evidence type="ECO:0000256" key="5">
    <source>
        <dbReference type="ARBA" id="ARBA00022643"/>
    </source>
</evidence>
<keyword evidence="7" id="KW-0732">Signal</keyword>
<dbReference type="OrthoDB" id="528439at2759"/>
<dbReference type="InterPro" id="IPR029039">
    <property type="entry name" value="Flavoprotein-like_sf"/>
</dbReference>
<dbReference type="PROSITE" id="PS00201">
    <property type="entry name" value="FLAVODOXIN"/>
    <property type="match status" value="1"/>
</dbReference>
<name>K0S5Q4_THAOC</name>
<dbReference type="InterPro" id="IPR008254">
    <property type="entry name" value="Flavodoxin/NO_synth"/>
</dbReference>
<comment type="caution">
    <text evidence="9">The sequence shown here is derived from an EMBL/GenBank/DDBJ whole genome shotgun (WGS) entry which is preliminary data.</text>
</comment>
<dbReference type="SUPFAM" id="SSF52218">
    <property type="entry name" value="Flavoproteins"/>
    <property type="match status" value="1"/>
</dbReference>
<organism evidence="9 10">
    <name type="scientific">Thalassiosira oceanica</name>
    <name type="common">Marine diatom</name>
    <dbReference type="NCBI Taxonomy" id="159749"/>
    <lineage>
        <taxon>Eukaryota</taxon>
        <taxon>Sar</taxon>
        <taxon>Stramenopiles</taxon>
        <taxon>Ochrophyta</taxon>
        <taxon>Bacillariophyta</taxon>
        <taxon>Coscinodiscophyceae</taxon>
        <taxon>Thalassiosirophycidae</taxon>
        <taxon>Thalassiosirales</taxon>
        <taxon>Thalassiosiraceae</taxon>
        <taxon>Thalassiosira</taxon>
    </lineage>
</organism>
<evidence type="ECO:0000313" key="9">
    <source>
        <dbReference type="EMBL" id="EJK60605.1"/>
    </source>
</evidence>
<evidence type="ECO:0000256" key="4">
    <source>
        <dbReference type="ARBA" id="ARBA00022630"/>
    </source>
</evidence>
<dbReference type="Pfam" id="PF00258">
    <property type="entry name" value="Flavodoxin_1"/>
    <property type="match status" value="1"/>
</dbReference>
<keyword evidence="6" id="KW-0249">Electron transport</keyword>
<dbReference type="Gene3D" id="3.40.50.360">
    <property type="match status" value="1"/>
</dbReference>
<sequence length="208" mass="22295">MALMTILSTLVVTASAAHAFAFAPSPPGFVVRSSTALGVSAGVFYTTQTGNTETVAGYIAEAADLEMEDIADVEDDEIEELDTLIVGAPTWHTGAETERSGTEWDTWLYETLPDIDVKGKNVAVFGCGDQMSYSDNFADAVGELYDLFEAAGANMVGATSTDGYEHSDSKAMRDGKFVGLLCDEDNQYDLSEERAKSWVEQLKSEGAL</sequence>
<dbReference type="PANTHER" id="PTHR42809:SF1">
    <property type="entry name" value="FLAVODOXIN 1"/>
    <property type="match status" value="1"/>
</dbReference>
<dbReference type="AlphaFoldDB" id="K0S5Q4"/>
<dbReference type="InterPro" id="IPR001226">
    <property type="entry name" value="Flavodoxin_CS"/>
</dbReference>
<dbReference type="OMA" id="ILGISTW"/>
<evidence type="ECO:0000256" key="1">
    <source>
        <dbReference type="ARBA" id="ARBA00001917"/>
    </source>
</evidence>
<dbReference type="InterPro" id="IPR050619">
    <property type="entry name" value="Flavodoxin"/>
</dbReference>
<comment type="similarity">
    <text evidence="2">Belongs to the flavodoxin family.</text>
</comment>
<evidence type="ECO:0000313" key="10">
    <source>
        <dbReference type="Proteomes" id="UP000266841"/>
    </source>
</evidence>
<proteinExistence type="inferred from homology"/>
<dbReference type="PANTHER" id="PTHR42809">
    <property type="entry name" value="FLAVODOXIN 2"/>
    <property type="match status" value="1"/>
</dbReference>
<dbReference type="GO" id="GO:0010181">
    <property type="term" value="F:FMN binding"/>
    <property type="evidence" value="ECO:0007669"/>
    <property type="project" value="InterPro"/>
</dbReference>
<keyword evidence="10" id="KW-1185">Reference proteome</keyword>
<protein>
    <submittedName>
        <fullName evidence="9">Flavodoxin isoform B</fullName>
    </submittedName>
</protein>
<dbReference type="PROSITE" id="PS50902">
    <property type="entry name" value="FLAVODOXIN_LIKE"/>
    <property type="match status" value="1"/>
</dbReference>
<dbReference type="EMBL" id="AGNL01020870">
    <property type="protein sequence ID" value="EJK60605.1"/>
    <property type="molecule type" value="Genomic_DNA"/>
</dbReference>
<evidence type="ECO:0000256" key="3">
    <source>
        <dbReference type="ARBA" id="ARBA00022448"/>
    </source>
</evidence>
<comment type="cofactor">
    <cofactor evidence="1">
        <name>FMN</name>
        <dbReference type="ChEBI" id="CHEBI:58210"/>
    </cofactor>
</comment>
<gene>
    <name evidence="9" type="ORF">THAOC_19008</name>
</gene>
<evidence type="ECO:0000256" key="2">
    <source>
        <dbReference type="ARBA" id="ARBA00005267"/>
    </source>
</evidence>
<reference evidence="9 10" key="1">
    <citation type="journal article" date="2012" name="Genome Biol.">
        <title>Genome and low-iron response of an oceanic diatom adapted to chronic iron limitation.</title>
        <authorList>
            <person name="Lommer M."/>
            <person name="Specht M."/>
            <person name="Roy A.S."/>
            <person name="Kraemer L."/>
            <person name="Andreson R."/>
            <person name="Gutowska M.A."/>
            <person name="Wolf J."/>
            <person name="Bergner S.V."/>
            <person name="Schilhabel M.B."/>
            <person name="Klostermeier U.C."/>
            <person name="Beiko R.G."/>
            <person name="Rosenstiel P."/>
            <person name="Hippler M."/>
            <person name="Laroche J."/>
        </authorList>
    </citation>
    <scope>NUCLEOTIDE SEQUENCE [LARGE SCALE GENOMIC DNA]</scope>
    <source>
        <strain evidence="9 10">CCMP1005</strain>
    </source>
</reference>
<dbReference type="GO" id="GO:0009055">
    <property type="term" value="F:electron transfer activity"/>
    <property type="evidence" value="ECO:0007669"/>
    <property type="project" value="InterPro"/>
</dbReference>
<accession>K0S5Q4</accession>